<evidence type="ECO:0000313" key="7">
    <source>
        <dbReference type="EMBL" id="PWG01564.1"/>
    </source>
</evidence>
<feature type="domain" description="TonB C-terminal" evidence="6">
    <location>
        <begin position="92"/>
        <end position="190"/>
    </location>
</feature>
<feature type="region of interest" description="Disordered" evidence="5">
    <location>
        <begin position="1"/>
        <end position="20"/>
    </location>
</feature>
<dbReference type="InterPro" id="IPR037682">
    <property type="entry name" value="TonB_C"/>
</dbReference>
<reference evidence="7 8" key="1">
    <citation type="submission" date="2018-05" db="EMBL/GenBank/DDBJ databases">
        <title>Genome of Sphingosinicella humi QZX222.</title>
        <authorList>
            <person name="Qiao Z."/>
            <person name="Wang G."/>
        </authorList>
    </citation>
    <scope>NUCLEOTIDE SEQUENCE [LARGE SCALE GENOMIC DNA]</scope>
    <source>
        <strain evidence="7 8">QZX222</strain>
    </source>
</reference>
<evidence type="ECO:0000256" key="1">
    <source>
        <dbReference type="ARBA" id="ARBA00004167"/>
    </source>
</evidence>
<dbReference type="EMBL" id="QFFF01000001">
    <property type="protein sequence ID" value="PWG01564.1"/>
    <property type="molecule type" value="Genomic_DNA"/>
</dbReference>
<dbReference type="SUPFAM" id="SSF74653">
    <property type="entry name" value="TolA/TonB C-terminal domain"/>
    <property type="match status" value="1"/>
</dbReference>
<evidence type="ECO:0000256" key="5">
    <source>
        <dbReference type="SAM" id="MobiDB-lite"/>
    </source>
</evidence>
<dbReference type="AlphaFoldDB" id="A0A2U2IZQ7"/>
<gene>
    <name evidence="7" type="ORF">DF286_00765</name>
</gene>
<evidence type="ECO:0000256" key="4">
    <source>
        <dbReference type="ARBA" id="ARBA00023136"/>
    </source>
</evidence>
<comment type="subcellular location">
    <subcellularLocation>
        <location evidence="1">Membrane</location>
        <topology evidence="1">Single-pass membrane protein</topology>
    </subcellularLocation>
</comment>
<name>A0A2U2IZQ7_9SPHN</name>
<evidence type="ECO:0000256" key="2">
    <source>
        <dbReference type="ARBA" id="ARBA00022692"/>
    </source>
</evidence>
<proteinExistence type="predicted"/>
<dbReference type="Proteomes" id="UP000245916">
    <property type="component" value="Unassembled WGS sequence"/>
</dbReference>
<evidence type="ECO:0000256" key="3">
    <source>
        <dbReference type="ARBA" id="ARBA00022989"/>
    </source>
</evidence>
<keyword evidence="2" id="KW-0812">Transmembrane</keyword>
<comment type="caution">
    <text evidence="7">The sequence shown here is derived from an EMBL/GenBank/DDBJ whole genome shotgun (WGS) entry which is preliminary data.</text>
</comment>
<organism evidence="7 8">
    <name type="scientific">Allosphingosinicella humi</name>
    <dbReference type="NCBI Taxonomy" id="2068657"/>
    <lineage>
        <taxon>Bacteria</taxon>
        <taxon>Pseudomonadati</taxon>
        <taxon>Pseudomonadota</taxon>
        <taxon>Alphaproteobacteria</taxon>
        <taxon>Sphingomonadales</taxon>
        <taxon>Sphingomonadaceae</taxon>
        <taxon>Allosphingosinicella</taxon>
    </lineage>
</organism>
<dbReference type="Gene3D" id="3.30.1150.10">
    <property type="match status" value="1"/>
</dbReference>
<evidence type="ECO:0000313" key="8">
    <source>
        <dbReference type="Proteomes" id="UP000245916"/>
    </source>
</evidence>
<evidence type="ECO:0000259" key="6">
    <source>
        <dbReference type="PROSITE" id="PS52015"/>
    </source>
</evidence>
<dbReference type="GO" id="GO:0016020">
    <property type="term" value="C:membrane"/>
    <property type="evidence" value="ECO:0007669"/>
    <property type="project" value="UniProtKB-SubCell"/>
</dbReference>
<sequence length="192" mass="20252">MAATRRSSTASSSSISSFRAPDRGAWMPCAAIDKWPYDGRPSQIMRHCISSPDSLGSWERTAMKLNGILLCGAGALLAATSASASAQEPAPSGIKEAGAMSLPLSAYPAKARKKGQEGEVGYRVDVNAEGELRSCEIIKSSGHSVLDQATCELMIQHVKFTPDVNAQGRSLESIIQGTIVWKLPDGEGNSEG</sequence>
<dbReference type="PROSITE" id="PS52015">
    <property type="entry name" value="TONB_CTD"/>
    <property type="match status" value="1"/>
</dbReference>
<feature type="compositionally biased region" description="Low complexity" evidence="5">
    <location>
        <begin position="1"/>
        <end position="19"/>
    </location>
</feature>
<dbReference type="GO" id="GO:0055085">
    <property type="term" value="P:transmembrane transport"/>
    <property type="evidence" value="ECO:0007669"/>
    <property type="project" value="InterPro"/>
</dbReference>
<keyword evidence="8" id="KW-1185">Reference proteome</keyword>
<keyword evidence="3" id="KW-1133">Transmembrane helix</keyword>
<dbReference type="NCBIfam" id="TIGR01352">
    <property type="entry name" value="tonB_Cterm"/>
    <property type="match status" value="1"/>
</dbReference>
<keyword evidence="4" id="KW-0472">Membrane</keyword>
<dbReference type="Pfam" id="PF03544">
    <property type="entry name" value="TonB_C"/>
    <property type="match status" value="1"/>
</dbReference>
<protein>
    <recommendedName>
        <fullName evidence="6">TonB C-terminal domain-containing protein</fullName>
    </recommendedName>
</protein>
<accession>A0A2U2IZQ7</accession>
<dbReference type="InterPro" id="IPR006260">
    <property type="entry name" value="TonB/TolA_C"/>
</dbReference>